<comment type="caution">
    <text evidence="2">The sequence shown here is derived from an EMBL/GenBank/DDBJ whole genome shotgun (WGS) entry which is preliminary data.</text>
</comment>
<feature type="signal peptide" evidence="1">
    <location>
        <begin position="1"/>
        <end position="22"/>
    </location>
</feature>
<organism evidence="2 3">
    <name type="scientific">Candidatus Uhrbacteria bacterium GW2011_GWA2_53_10</name>
    <dbReference type="NCBI Taxonomy" id="1618980"/>
    <lineage>
        <taxon>Bacteria</taxon>
        <taxon>Candidatus Uhriibacteriota</taxon>
    </lineage>
</organism>
<reference evidence="2 3" key="1">
    <citation type="journal article" date="2015" name="Nature">
        <title>rRNA introns, odd ribosomes, and small enigmatic genomes across a large radiation of phyla.</title>
        <authorList>
            <person name="Brown C.T."/>
            <person name="Hug L.A."/>
            <person name="Thomas B.C."/>
            <person name="Sharon I."/>
            <person name="Castelle C.J."/>
            <person name="Singh A."/>
            <person name="Wilkins M.J."/>
            <person name="Williams K.H."/>
            <person name="Banfield J.F."/>
        </authorList>
    </citation>
    <scope>NUCLEOTIDE SEQUENCE [LARGE SCALE GENOMIC DNA]</scope>
</reference>
<dbReference type="EMBL" id="LCRI01000006">
    <property type="protein sequence ID" value="KKW33066.1"/>
    <property type="molecule type" value="Genomic_DNA"/>
</dbReference>
<gene>
    <name evidence="2" type="ORF">UY77_C0006G0003</name>
</gene>
<evidence type="ECO:0000313" key="2">
    <source>
        <dbReference type="EMBL" id="KKW33066.1"/>
    </source>
</evidence>
<evidence type="ECO:0000256" key="1">
    <source>
        <dbReference type="SAM" id="SignalP"/>
    </source>
</evidence>
<feature type="chain" id="PRO_5002540872" evidence="1">
    <location>
        <begin position="23"/>
        <end position="302"/>
    </location>
</feature>
<dbReference type="Proteomes" id="UP000034711">
    <property type="component" value="Unassembled WGS sequence"/>
</dbReference>
<keyword evidence="1" id="KW-0732">Signal</keyword>
<protein>
    <submittedName>
        <fullName evidence="2">Uncharacterized protein</fullName>
    </submittedName>
</protein>
<dbReference type="AlphaFoldDB" id="A0A0G1XQ56"/>
<name>A0A0G1XQ56_9BACT</name>
<evidence type="ECO:0000313" key="3">
    <source>
        <dbReference type="Proteomes" id="UP000034711"/>
    </source>
</evidence>
<proteinExistence type="predicted"/>
<sequence length="302" mass="31269">MYPTTLTLLLVGFFIWSNSALAAMSSTNYRIDWDTVGAGGSDSSSSATYQLRDTIGNTSIGGSSSATYDLNAGYRGGVFDRVVAFDLYAQTGSNTTAISLSSTTITVGSTSTFSVGDFVALIQDKGASQVSAVGEIVSIGASSLTVDELKNAGVAPTIDGTNDFVYKLSGTIINFGSINSLTVGSGIIAMNATVDNDAGYSIQVYDDGNLRSGGNDINDVSDGTVSVGAEEYGARSSDTSVAGSTFDSQETAFTTSMQTVVDESQGGFERRNFLTLKVSVTPSTPQIGTYSHSISFILSGNF</sequence>
<accession>A0A0G1XQ56</accession>